<gene>
    <name evidence="2" type="ORF">Lp19_1223</name>
</gene>
<evidence type="ECO:0000313" key="3">
    <source>
        <dbReference type="Proteomes" id="UP000076882"/>
    </source>
</evidence>
<evidence type="ECO:0000256" key="1">
    <source>
        <dbReference type="SAM" id="MobiDB-lite"/>
    </source>
</evidence>
<reference evidence="2 3" key="1">
    <citation type="submission" date="2016-03" db="EMBL/GenBank/DDBJ databases">
        <title>Comparative genomics of 54 Lactobacillus plantarum strains reveals genomic uncoupling from niche constraints.</title>
        <authorList>
            <person name="Martino M.E."/>
        </authorList>
    </citation>
    <scope>NUCLEOTIDE SEQUENCE [LARGE SCALE GENOMIC DNA]</scope>
    <source>
        <strain evidence="2 3">19.1</strain>
    </source>
</reference>
<name>A0A162ERB8_LACPN</name>
<dbReference type="InterPro" id="IPR027417">
    <property type="entry name" value="P-loop_NTPase"/>
</dbReference>
<dbReference type="SUPFAM" id="SSF52540">
    <property type="entry name" value="P-loop containing nucleoside triphosphate hydrolases"/>
    <property type="match status" value="1"/>
</dbReference>
<feature type="compositionally biased region" description="Polar residues" evidence="1">
    <location>
        <begin position="723"/>
        <end position="732"/>
    </location>
</feature>
<dbReference type="Proteomes" id="UP000076882">
    <property type="component" value="Unassembled WGS sequence"/>
</dbReference>
<feature type="region of interest" description="Disordered" evidence="1">
    <location>
        <begin position="706"/>
        <end position="732"/>
    </location>
</feature>
<dbReference type="EMBL" id="LUXM01000024">
    <property type="protein sequence ID" value="KZU95944.1"/>
    <property type="molecule type" value="Genomic_DNA"/>
</dbReference>
<dbReference type="Gene3D" id="3.40.50.300">
    <property type="entry name" value="P-loop containing nucleotide triphosphate hydrolases"/>
    <property type="match status" value="2"/>
</dbReference>
<organism evidence="2 3">
    <name type="scientific">Lactiplantibacillus plantarum</name>
    <name type="common">Lactobacillus plantarum</name>
    <dbReference type="NCBI Taxonomy" id="1590"/>
    <lineage>
        <taxon>Bacteria</taxon>
        <taxon>Bacillati</taxon>
        <taxon>Bacillota</taxon>
        <taxon>Bacilli</taxon>
        <taxon>Lactobacillales</taxon>
        <taxon>Lactobacillaceae</taxon>
        <taxon>Lactiplantibacillus</taxon>
    </lineage>
</organism>
<sequence length="732" mass="83486">MLSLFKKKIRDRDNGKQSNKNDDTLSAPKIVKNKSISSIFNQPRLREILLGNYWSTSEDDLDMWVTRETAGHKEYGQNYYVPAAGFPRSLSDGVFSKALASGEVEVSVKMRPHSRSKSRKMFNALSLTLKSNILYQQEHEQLFQLHDNVSKDNDIQNFLAQLQFNENSAIDVAIIFTVYGNSVKEMEQRANHLADILADESMIIEPFTKRVKSGYYASLPIGADIETLDDIFRLCDRRGVTMLDTARSGKGRFNKGIPIGVNLDTPSQNLEFLNLFGSADHKPINYNMGLTGESGSGKSVTEKVLIYRQVLLQDYWHCAIDPDGENKRLVKALHGLNLDFSAEGQFVINPLEFLPVELPLDEETMYNEMGNILSEDEVALYHQLRSNNQQIVERDGRKFMRYVPINSVIENSIDFLNVIMRAGAGSESVGLTVTERARAEEAMQVLVKKHGITNDPMSLLEEESGTVNNIYYEHKPKLQPTLSELFQTLTELNAETYRDEVTDSVKVRVNAGASRLTDAIKPFLRGNSKPIFDGQTQLGNGSKKLHDYRFVNFNLMQLSDSLKLVTYFVITSYLWNGWMLDPTKSKQHKVIDADEILQFIDNPEIFKFYEMVIRRDRKRNGSLIWVTQDIAAFKDNKQANALITNSEHYLLLKLKPEHKKIMQDSFELPEGVMDSLTVNLEPGEGVMCIEDEYFRVRINPSDEELEFAESNEANRRRKKNEQASESQFKVQV</sequence>
<evidence type="ECO:0000313" key="2">
    <source>
        <dbReference type="EMBL" id="KZU95944.1"/>
    </source>
</evidence>
<dbReference type="InterPro" id="IPR051162">
    <property type="entry name" value="T4SS_component"/>
</dbReference>
<protein>
    <submittedName>
        <fullName evidence="2">Uncharacterized protein</fullName>
    </submittedName>
</protein>
<proteinExistence type="predicted"/>
<dbReference type="PANTHER" id="PTHR30121">
    <property type="entry name" value="UNCHARACTERIZED PROTEIN YJGR-RELATED"/>
    <property type="match status" value="1"/>
</dbReference>
<comment type="caution">
    <text evidence="2">The sequence shown here is derived from an EMBL/GenBank/DDBJ whole genome shotgun (WGS) entry which is preliminary data.</text>
</comment>
<dbReference type="PATRIC" id="fig|1590.201.peg.1003"/>
<accession>A0A162ERB8</accession>
<dbReference type="PANTHER" id="PTHR30121:SF6">
    <property type="entry name" value="SLR6007 PROTEIN"/>
    <property type="match status" value="1"/>
</dbReference>
<dbReference type="AlphaFoldDB" id="A0A162ERB8"/>